<protein>
    <recommendedName>
        <fullName evidence="1">VOC domain-containing protein</fullName>
    </recommendedName>
</protein>
<feature type="domain" description="VOC" evidence="1">
    <location>
        <begin position="4"/>
        <end position="119"/>
    </location>
</feature>
<dbReference type="Gene3D" id="3.30.720.120">
    <property type="match status" value="1"/>
</dbReference>
<evidence type="ECO:0000313" key="3">
    <source>
        <dbReference type="Proteomes" id="UP000635606"/>
    </source>
</evidence>
<proteinExistence type="predicted"/>
<organism evidence="2 3">
    <name type="scientific">Virgisporangium ochraceum</name>
    <dbReference type="NCBI Taxonomy" id="65505"/>
    <lineage>
        <taxon>Bacteria</taxon>
        <taxon>Bacillati</taxon>
        <taxon>Actinomycetota</taxon>
        <taxon>Actinomycetes</taxon>
        <taxon>Micromonosporales</taxon>
        <taxon>Micromonosporaceae</taxon>
        <taxon>Virgisporangium</taxon>
    </lineage>
</organism>
<comment type="caution">
    <text evidence="2">The sequence shown here is derived from an EMBL/GenBank/DDBJ whole genome shotgun (WGS) entry which is preliminary data.</text>
</comment>
<accession>A0A8J4ECU7</accession>
<evidence type="ECO:0000313" key="2">
    <source>
        <dbReference type="EMBL" id="GIJ70014.1"/>
    </source>
</evidence>
<dbReference type="EMBL" id="BOPH01000072">
    <property type="protein sequence ID" value="GIJ70014.1"/>
    <property type="molecule type" value="Genomic_DNA"/>
</dbReference>
<dbReference type="InterPro" id="IPR037523">
    <property type="entry name" value="VOC_core"/>
</dbReference>
<reference evidence="2" key="1">
    <citation type="submission" date="2021-01" db="EMBL/GenBank/DDBJ databases">
        <title>Whole genome shotgun sequence of Virgisporangium ochraceum NBRC 16418.</title>
        <authorList>
            <person name="Komaki H."/>
            <person name="Tamura T."/>
        </authorList>
    </citation>
    <scope>NUCLEOTIDE SEQUENCE</scope>
    <source>
        <strain evidence="2">NBRC 16418</strain>
    </source>
</reference>
<dbReference type="SUPFAM" id="SSF54593">
    <property type="entry name" value="Glyoxalase/Bleomycin resistance protein/Dihydroxybiphenyl dioxygenase"/>
    <property type="match status" value="1"/>
</dbReference>
<dbReference type="InterPro" id="IPR029068">
    <property type="entry name" value="Glyas_Bleomycin-R_OHBP_Dase"/>
</dbReference>
<dbReference type="AlphaFoldDB" id="A0A8J4ECU7"/>
<sequence>MTVTRMYPRLVVSDARAAMAFYEKAFGAGVGEVFTDNSGKVVHAEVSFGSAGVIGVKDQGDGDEPVSVIMALEVADPDGVAAAMEAGGATVIYPIDDHEYGRGGRLRDPWGIQWMLMRP</sequence>
<dbReference type="PROSITE" id="PS51819">
    <property type="entry name" value="VOC"/>
    <property type="match status" value="1"/>
</dbReference>
<dbReference type="PANTHER" id="PTHR34109">
    <property type="entry name" value="BNAUNNG04460D PROTEIN-RELATED"/>
    <property type="match status" value="1"/>
</dbReference>
<keyword evidence="3" id="KW-1185">Reference proteome</keyword>
<dbReference type="PANTHER" id="PTHR34109:SF1">
    <property type="entry name" value="VOC DOMAIN-CONTAINING PROTEIN"/>
    <property type="match status" value="1"/>
</dbReference>
<dbReference type="Gene3D" id="3.30.720.110">
    <property type="match status" value="1"/>
</dbReference>
<evidence type="ECO:0000259" key="1">
    <source>
        <dbReference type="PROSITE" id="PS51819"/>
    </source>
</evidence>
<dbReference type="Proteomes" id="UP000635606">
    <property type="component" value="Unassembled WGS sequence"/>
</dbReference>
<dbReference type="Pfam" id="PF00903">
    <property type="entry name" value="Glyoxalase"/>
    <property type="match status" value="1"/>
</dbReference>
<dbReference type="RefSeq" id="WP_203929922.1">
    <property type="nucleotide sequence ID" value="NZ_BOPH01000072.1"/>
</dbReference>
<gene>
    <name evidence="2" type="ORF">Voc01_049310</name>
</gene>
<dbReference type="InterPro" id="IPR004360">
    <property type="entry name" value="Glyas_Fos-R_dOase_dom"/>
</dbReference>
<name>A0A8J4ECU7_9ACTN</name>